<evidence type="ECO:0000313" key="2">
    <source>
        <dbReference type="EMBL" id="KAL5102888.1"/>
    </source>
</evidence>
<evidence type="ECO:0000313" key="3">
    <source>
        <dbReference type="Proteomes" id="UP001651158"/>
    </source>
</evidence>
<dbReference type="Proteomes" id="UP001651158">
    <property type="component" value="Unassembled WGS sequence"/>
</dbReference>
<organism evidence="2 3">
    <name type="scientific">Taenia crassiceps</name>
    <dbReference type="NCBI Taxonomy" id="6207"/>
    <lineage>
        <taxon>Eukaryota</taxon>
        <taxon>Metazoa</taxon>
        <taxon>Spiralia</taxon>
        <taxon>Lophotrochozoa</taxon>
        <taxon>Platyhelminthes</taxon>
        <taxon>Cestoda</taxon>
        <taxon>Eucestoda</taxon>
        <taxon>Cyclophyllidea</taxon>
        <taxon>Taeniidae</taxon>
        <taxon>Taenia</taxon>
    </lineage>
</organism>
<dbReference type="EMBL" id="JAKROA010000022">
    <property type="protein sequence ID" value="KAL5102888.1"/>
    <property type="molecule type" value="Genomic_DNA"/>
</dbReference>
<protein>
    <submittedName>
        <fullName evidence="2">Uncharacterized protein</fullName>
    </submittedName>
</protein>
<accession>A0ABR4PZQ3</accession>
<gene>
    <name evidence="2" type="ORF">TcWFU_000196</name>
</gene>
<feature type="region of interest" description="Disordered" evidence="1">
    <location>
        <begin position="1"/>
        <end position="22"/>
    </location>
</feature>
<comment type="caution">
    <text evidence="2">The sequence shown here is derived from an EMBL/GenBank/DDBJ whole genome shotgun (WGS) entry which is preliminary data.</text>
</comment>
<sequence length="134" mass="13452">MRNRVSSSSSTSTSTSTSSSAFLTHPCCPLRLCTPLTAPHNRGGSGGAGGTGLGGAGVGGVGGGGGGGGGTRCCASPVWHYLYPRRRRTCDVGVCGLDPSCLPPIRFMTAYKLASSTMQVAFSNHLACGNCLPL</sequence>
<feature type="compositionally biased region" description="Low complexity" evidence="1">
    <location>
        <begin position="1"/>
        <end position="20"/>
    </location>
</feature>
<name>A0ABR4PZQ3_9CEST</name>
<proteinExistence type="predicted"/>
<reference evidence="2 3" key="1">
    <citation type="journal article" date="2022" name="Front. Cell. Infect. Microbiol.">
        <title>The Genomes of Two Strains of Taenia crassiceps the Animal Model for the Study of Human Cysticercosis.</title>
        <authorList>
            <person name="Bobes R.J."/>
            <person name="Estrada K."/>
            <person name="Rios-Valencia D.G."/>
            <person name="Calderon-Gallegos A."/>
            <person name="de la Torre P."/>
            <person name="Carrero J.C."/>
            <person name="Sanchez-Flores A."/>
            <person name="Laclette J.P."/>
        </authorList>
    </citation>
    <scope>NUCLEOTIDE SEQUENCE [LARGE SCALE GENOMIC DNA]</scope>
    <source>
        <strain evidence="2">WFUcys</strain>
    </source>
</reference>
<keyword evidence="3" id="KW-1185">Reference proteome</keyword>
<evidence type="ECO:0000256" key="1">
    <source>
        <dbReference type="SAM" id="MobiDB-lite"/>
    </source>
</evidence>